<evidence type="ECO:0000256" key="2">
    <source>
        <dbReference type="SAM" id="MobiDB-lite"/>
    </source>
</evidence>
<gene>
    <name evidence="5" type="ORF">WJX74_007832</name>
</gene>
<comment type="similarity">
    <text evidence="1">Belongs to the iron-sulfur cluster assembly SufBD family.</text>
</comment>
<keyword evidence="6" id="KW-1185">Reference proteome</keyword>
<evidence type="ECO:0000259" key="4">
    <source>
        <dbReference type="Pfam" id="PF19295"/>
    </source>
</evidence>
<dbReference type="PANTHER" id="PTHR30508:SF1">
    <property type="entry name" value="UPF0051 PROTEIN ABCI8, CHLOROPLASTIC-RELATED"/>
    <property type="match status" value="1"/>
</dbReference>
<protein>
    <submittedName>
        <fullName evidence="5">Uncharacterized protein</fullName>
    </submittedName>
</protein>
<dbReference type="PANTHER" id="PTHR30508">
    <property type="entry name" value="FES CLUSTER ASSEMBLY PROTEIN SUF"/>
    <property type="match status" value="1"/>
</dbReference>
<dbReference type="InterPro" id="IPR010231">
    <property type="entry name" value="SUF_FeS_clus_asmbl_SufB"/>
</dbReference>
<evidence type="ECO:0000313" key="6">
    <source>
        <dbReference type="Proteomes" id="UP001438707"/>
    </source>
</evidence>
<proteinExistence type="inferred from homology"/>
<dbReference type="InterPro" id="IPR000825">
    <property type="entry name" value="SUF_FeS_clus_asmbl_SufBD_core"/>
</dbReference>
<dbReference type="Pfam" id="PF01458">
    <property type="entry name" value="SUFBD_core"/>
    <property type="match status" value="1"/>
</dbReference>
<dbReference type="InterPro" id="IPR045595">
    <property type="entry name" value="SufBD_N"/>
</dbReference>
<feature type="region of interest" description="Disordered" evidence="2">
    <location>
        <begin position="1"/>
        <end position="43"/>
    </location>
</feature>
<evidence type="ECO:0000256" key="1">
    <source>
        <dbReference type="ARBA" id="ARBA00043967"/>
    </source>
</evidence>
<comment type="caution">
    <text evidence="5">The sequence shown here is derived from an EMBL/GenBank/DDBJ whole genome shotgun (WGS) entry which is preliminary data.</text>
</comment>
<dbReference type="SUPFAM" id="SSF101960">
    <property type="entry name" value="Stabilizer of iron transporter SufD"/>
    <property type="match status" value="1"/>
</dbReference>
<name>A0AAW1RDP7_9CHLO</name>
<feature type="compositionally biased region" description="Polar residues" evidence="2">
    <location>
        <begin position="1"/>
        <end position="13"/>
    </location>
</feature>
<dbReference type="Proteomes" id="UP001438707">
    <property type="component" value="Unassembled WGS sequence"/>
</dbReference>
<dbReference type="GO" id="GO:0016226">
    <property type="term" value="P:iron-sulfur cluster assembly"/>
    <property type="evidence" value="ECO:0007669"/>
    <property type="project" value="InterPro"/>
</dbReference>
<dbReference type="InterPro" id="IPR037284">
    <property type="entry name" value="SUF_FeS_clus_asmbl_SufBD_sf"/>
</dbReference>
<evidence type="ECO:0000313" key="5">
    <source>
        <dbReference type="EMBL" id="KAK9831747.1"/>
    </source>
</evidence>
<dbReference type="Pfam" id="PF19295">
    <property type="entry name" value="SufBD_N"/>
    <property type="match status" value="1"/>
</dbReference>
<organism evidence="5 6">
    <name type="scientific">Apatococcus lobatus</name>
    <dbReference type="NCBI Taxonomy" id="904363"/>
    <lineage>
        <taxon>Eukaryota</taxon>
        <taxon>Viridiplantae</taxon>
        <taxon>Chlorophyta</taxon>
        <taxon>core chlorophytes</taxon>
        <taxon>Trebouxiophyceae</taxon>
        <taxon>Chlorellales</taxon>
        <taxon>Chlorellaceae</taxon>
        <taxon>Apatococcus</taxon>
    </lineage>
</organism>
<dbReference type="InterPro" id="IPR055346">
    <property type="entry name" value="Fe-S_cluster_assembly_SufBD"/>
</dbReference>
<sequence>MSPSLHLQRSLGSAQDLASGHSSYAAGRAVPPRPACRPCSRHRAGRSHPVLATALEEALIEEPATKEKRQVRQILERQYKYGWKTLIESDTLPPGLNEDVVRAISAKKNEPEWLLEFRLKAYRRWLTMVEPSWSDNRYPALDYQSISYYSAPKQQEKKQSLDELDPELLRTFERLNIPINEQKRIGNVAVDAIFDSTSIATTFRKELAEVGVIFCSISEAVRDHPELIKMHLGSVIPASDNFFAALNAAVFSDGSFVYVPKGVRCPMEISTYFRINAANTGQFERTLIVAEDDAYVSYLEGCTAPQYDKNQLHAACVEISAGKDAEVKYSTVQNWYAGDENGQGGVLNFVTKRGVCAGERSKISWTQVETGSAITWKYPSVVLKGNNSSGEFYSVALTNHYQQADTGTKMVHIGKNTRSRIVSKGISAGHSRNVYRGLVQVQSSAQGARNYSQCDSMLIGDTAGANTYPYIQVRDPAAKVEHEASTSKIGEDQLFYFQQRGIDMEAAVGMIINGFCREVFKELPMEFASEVPELMNLKLEGSVG</sequence>
<dbReference type="EMBL" id="JALJOS010000013">
    <property type="protein sequence ID" value="KAK9831747.1"/>
    <property type="molecule type" value="Genomic_DNA"/>
</dbReference>
<dbReference type="NCBIfam" id="TIGR01980">
    <property type="entry name" value="sufB"/>
    <property type="match status" value="1"/>
</dbReference>
<reference evidence="5 6" key="1">
    <citation type="journal article" date="2024" name="Nat. Commun.">
        <title>Phylogenomics reveals the evolutionary origins of lichenization in chlorophyte algae.</title>
        <authorList>
            <person name="Puginier C."/>
            <person name="Libourel C."/>
            <person name="Otte J."/>
            <person name="Skaloud P."/>
            <person name="Haon M."/>
            <person name="Grisel S."/>
            <person name="Petersen M."/>
            <person name="Berrin J.G."/>
            <person name="Delaux P.M."/>
            <person name="Dal Grande F."/>
            <person name="Keller J."/>
        </authorList>
    </citation>
    <scope>NUCLEOTIDE SEQUENCE [LARGE SCALE GENOMIC DNA]</scope>
    <source>
        <strain evidence="5 6">SAG 2145</strain>
    </source>
</reference>
<accession>A0AAW1RDP7</accession>
<dbReference type="NCBIfam" id="NF008773">
    <property type="entry name" value="PRK11814.1"/>
    <property type="match status" value="1"/>
</dbReference>
<feature type="domain" description="SUF system FeS cluster assembly SufBD core" evidence="3">
    <location>
        <begin position="273"/>
        <end position="515"/>
    </location>
</feature>
<evidence type="ECO:0000259" key="3">
    <source>
        <dbReference type="Pfam" id="PF01458"/>
    </source>
</evidence>
<dbReference type="AlphaFoldDB" id="A0AAW1RDP7"/>
<feature type="domain" description="SUF system FeS cluster assembly SufBD N-terminal" evidence="4">
    <location>
        <begin position="205"/>
        <end position="265"/>
    </location>
</feature>